<evidence type="ECO:0000313" key="1">
    <source>
        <dbReference type="EMBL" id="KIX00109.1"/>
    </source>
</evidence>
<sequence>MGPLVEIDALEILVIVDNEVDPISSYQHPDLAVFGQLADVALRAPLAETSRGHAKFEMRLDNVCCGAHGLSLMITAIKGDQRHTVLFDTAPEEHIWELNAKRLRANIGSIEWVQLSHWHRDHSGGILKAITMINEAKSISGGLPVDLHPNRPTYRGFQGPTGVIVSLERDPTFEEIEAAGAAVLQNDQAHTILDDMFLVSGEIPRVTPYETGFRRGMKFNERTGAWESDELILDERFLMCNIKGKGVVVFTGCSHAGVVNVAKHALQLGGGSAPLHAVVGGYHLVGPNEAFIKETIADLKDLNPRILIPGHCSGWRAKNEIERVMPGKLAPSTVGTKFVL</sequence>
<dbReference type="OrthoDB" id="1470350at2759"/>
<dbReference type="PANTHER" id="PTHR13754:SF13">
    <property type="entry name" value="METALLO-BETA-LACTAMASE SUPERFAMILY PROTEIN (AFU_ORTHOLOGUE AFUA_3G07630)"/>
    <property type="match status" value="1"/>
</dbReference>
<protein>
    <recommendedName>
        <fullName evidence="3">Metallo-beta-lactamase domain-containing protein</fullName>
    </recommendedName>
</protein>
<dbReference type="SUPFAM" id="SSF56281">
    <property type="entry name" value="Metallo-hydrolase/oxidoreductase"/>
    <property type="match status" value="1"/>
</dbReference>
<dbReference type="GO" id="GO:0016740">
    <property type="term" value="F:transferase activity"/>
    <property type="evidence" value="ECO:0007669"/>
    <property type="project" value="TreeGrafter"/>
</dbReference>
<dbReference type="GeneID" id="25298317"/>
<dbReference type="RefSeq" id="XP_013267245.1">
    <property type="nucleotide sequence ID" value="XM_013411791.1"/>
</dbReference>
<dbReference type="PANTHER" id="PTHR13754">
    <property type="entry name" value="METALLO-BETA-LACTAMASE SUPERFAMILY PROTEIN"/>
    <property type="match status" value="1"/>
</dbReference>
<dbReference type="Gene3D" id="3.60.15.10">
    <property type="entry name" value="Ribonuclease Z/Hydroxyacylglutathione hydrolase-like"/>
    <property type="match status" value="1"/>
</dbReference>
<dbReference type="InterPro" id="IPR041712">
    <property type="entry name" value="DHPS-like_MBL-fold"/>
</dbReference>
<reference evidence="1 2" key="1">
    <citation type="submission" date="2015-01" db="EMBL/GenBank/DDBJ databases">
        <title>The Genome Sequence of Rhinocladiella mackenzie CBS 650.93.</title>
        <authorList>
            <consortium name="The Broad Institute Genomics Platform"/>
            <person name="Cuomo C."/>
            <person name="de Hoog S."/>
            <person name="Gorbushina A."/>
            <person name="Stielow B."/>
            <person name="Teixiera M."/>
            <person name="Abouelleil A."/>
            <person name="Chapman S.B."/>
            <person name="Priest M."/>
            <person name="Young S.K."/>
            <person name="Wortman J."/>
            <person name="Nusbaum C."/>
            <person name="Birren B."/>
        </authorList>
    </citation>
    <scope>NUCLEOTIDE SEQUENCE [LARGE SCALE GENOMIC DNA]</scope>
    <source>
        <strain evidence="1 2">CBS 650.93</strain>
    </source>
</reference>
<dbReference type="VEuPathDB" id="FungiDB:Z518_10246"/>
<keyword evidence="2" id="KW-1185">Reference proteome</keyword>
<dbReference type="STRING" id="1442369.A0A0D2I2W7"/>
<dbReference type="HOGENOM" id="CLU_036012_2_0_1"/>
<dbReference type="Proteomes" id="UP000053617">
    <property type="component" value="Unassembled WGS sequence"/>
</dbReference>
<dbReference type="EMBL" id="KN847483">
    <property type="protein sequence ID" value="KIX00109.1"/>
    <property type="molecule type" value="Genomic_DNA"/>
</dbReference>
<evidence type="ECO:0008006" key="3">
    <source>
        <dbReference type="Google" id="ProtNLM"/>
    </source>
</evidence>
<dbReference type="InterPro" id="IPR036866">
    <property type="entry name" value="RibonucZ/Hydroxyglut_hydro"/>
</dbReference>
<proteinExistence type="predicted"/>
<evidence type="ECO:0000313" key="2">
    <source>
        <dbReference type="Proteomes" id="UP000053617"/>
    </source>
</evidence>
<accession>A0A0D2I2W7</accession>
<dbReference type="InterPro" id="IPR052926">
    <property type="entry name" value="Metallo-beta-lactamase_dom"/>
</dbReference>
<organism evidence="1 2">
    <name type="scientific">Rhinocladiella mackenziei CBS 650.93</name>
    <dbReference type="NCBI Taxonomy" id="1442369"/>
    <lineage>
        <taxon>Eukaryota</taxon>
        <taxon>Fungi</taxon>
        <taxon>Dikarya</taxon>
        <taxon>Ascomycota</taxon>
        <taxon>Pezizomycotina</taxon>
        <taxon>Eurotiomycetes</taxon>
        <taxon>Chaetothyriomycetidae</taxon>
        <taxon>Chaetothyriales</taxon>
        <taxon>Herpotrichiellaceae</taxon>
        <taxon>Rhinocladiella</taxon>
    </lineage>
</organism>
<name>A0A0D2I2W7_9EURO</name>
<dbReference type="CDD" id="cd07713">
    <property type="entry name" value="DHPS-like_MBL-fold"/>
    <property type="match status" value="1"/>
</dbReference>
<dbReference type="AlphaFoldDB" id="A0A0D2I2W7"/>
<gene>
    <name evidence="1" type="ORF">Z518_10246</name>
</gene>